<dbReference type="Proteomes" id="UP001157006">
    <property type="component" value="Chromosome 1S"/>
</dbReference>
<dbReference type="PANTHER" id="PTHR37610">
    <property type="entry name" value="CCHC-TYPE DOMAIN-CONTAINING PROTEIN"/>
    <property type="match status" value="1"/>
</dbReference>
<keyword evidence="2" id="KW-1185">Reference proteome</keyword>
<evidence type="ECO:0000313" key="2">
    <source>
        <dbReference type="Proteomes" id="UP001157006"/>
    </source>
</evidence>
<proteinExistence type="predicted"/>
<name>A0AAV0Z7A7_VICFA</name>
<gene>
    <name evidence="1" type="ORF">VFH_I056040</name>
</gene>
<protein>
    <recommendedName>
        <fullName evidence="3">Retrotransposon Copia-like N-terminal domain-containing protein</fullName>
    </recommendedName>
</protein>
<accession>A0AAV0Z7A7</accession>
<evidence type="ECO:0008006" key="3">
    <source>
        <dbReference type="Google" id="ProtNLM"/>
    </source>
</evidence>
<dbReference type="AlphaFoldDB" id="A0AAV0Z7A7"/>
<reference evidence="1 2" key="1">
    <citation type="submission" date="2023-01" db="EMBL/GenBank/DDBJ databases">
        <authorList>
            <person name="Kreplak J."/>
        </authorList>
    </citation>
    <scope>NUCLEOTIDE SEQUENCE [LARGE SCALE GENOMIC DNA]</scope>
</reference>
<organism evidence="1 2">
    <name type="scientific">Vicia faba</name>
    <name type="common">Broad bean</name>
    <name type="synonym">Faba vulgaris</name>
    <dbReference type="NCBI Taxonomy" id="3906"/>
    <lineage>
        <taxon>Eukaryota</taxon>
        <taxon>Viridiplantae</taxon>
        <taxon>Streptophyta</taxon>
        <taxon>Embryophyta</taxon>
        <taxon>Tracheophyta</taxon>
        <taxon>Spermatophyta</taxon>
        <taxon>Magnoliopsida</taxon>
        <taxon>eudicotyledons</taxon>
        <taxon>Gunneridae</taxon>
        <taxon>Pentapetalae</taxon>
        <taxon>rosids</taxon>
        <taxon>fabids</taxon>
        <taxon>Fabales</taxon>
        <taxon>Fabaceae</taxon>
        <taxon>Papilionoideae</taxon>
        <taxon>50 kb inversion clade</taxon>
        <taxon>NPAAA clade</taxon>
        <taxon>Hologalegina</taxon>
        <taxon>IRL clade</taxon>
        <taxon>Fabeae</taxon>
        <taxon>Vicia</taxon>
    </lineage>
</organism>
<sequence length="228" mass="25808">MLISLRVKNKIGFVDGSIPQPLDGDPQFHLYKCNDKVVASWLLNSVSKYLTASIIYSSSAATIWNELQELFLQNNGPCLFQLRKDFITFTKEELVKFLPIHQCVCGGVNPLIDHINREYVLMFLLGLNEMFNLIRNQILLMDPLPSTSRVFSLVIQEEKQRVVNVITSENTETLTYAVNDSNGAKSKNGKKDRPMCSNYGVLGHIKDKCFKLHGYPPGYKKGRVFTAS</sequence>
<dbReference type="EMBL" id="OX451735">
    <property type="protein sequence ID" value="CAI8592734.1"/>
    <property type="molecule type" value="Genomic_DNA"/>
</dbReference>
<dbReference type="PANTHER" id="PTHR37610:SF97">
    <property type="entry name" value="RETROTRANSPOSON GAG DOMAIN-CONTAINING PROTEIN"/>
    <property type="match status" value="1"/>
</dbReference>
<evidence type="ECO:0000313" key="1">
    <source>
        <dbReference type="EMBL" id="CAI8592734.1"/>
    </source>
</evidence>